<dbReference type="KEGG" id="mhev:MHEL_03920"/>
<dbReference type="SUPFAM" id="SSF52540">
    <property type="entry name" value="P-loop containing nucleoside triphosphate hydrolases"/>
    <property type="match status" value="1"/>
</dbReference>
<dbReference type="RefSeq" id="WP_246227628.1">
    <property type="nucleotide sequence ID" value="NZ_AP022596.1"/>
</dbReference>
<protein>
    <recommendedName>
        <fullName evidence="3">Shikimate kinase</fullName>
    </recommendedName>
</protein>
<dbReference type="Proteomes" id="UP000467148">
    <property type="component" value="Chromosome"/>
</dbReference>
<gene>
    <name evidence="1" type="ORF">MHEL_03920</name>
</gene>
<dbReference type="Pfam" id="PF13238">
    <property type="entry name" value="AAA_18"/>
    <property type="match status" value="1"/>
</dbReference>
<evidence type="ECO:0008006" key="3">
    <source>
        <dbReference type="Google" id="ProtNLM"/>
    </source>
</evidence>
<name>A0A7I7T120_9MYCO</name>
<dbReference type="EMBL" id="AP022596">
    <property type="protein sequence ID" value="BBY62149.1"/>
    <property type="molecule type" value="Genomic_DNA"/>
</dbReference>
<accession>A0A7I7T120</accession>
<dbReference type="Gene3D" id="3.40.50.300">
    <property type="entry name" value="P-loop containing nucleotide triphosphate hydrolases"/>
    <property type="match status" value="1"/>
</dbReference>
<sequence>MAAVGGARPAAVLVTGMSGVGKSTALDELARRGYTTVDTDDGPWIQSVDGEPLWREPMIEELLQRPRATALFVQGTVANQGRFYHRFDAVVLLTAPLDVVLDRLEQRTNNPFGKQPDERARILSDIATVEPLLRQSATHVIDTTRRLPEVVDLLVDIALASGMP</sequence>
<reference evidence="1 2" key="1">
    <citation type="journal article" date="2019" name="Emerg. Microbes Infect.">
        <title>Comprehensive subspecies identification of 175 nontuberculous mycobacteria species based on 7547 genomic profiles.</title>
        <authorList>
            <person name="Matsumoto Y."/>
            <person name="Kinjo T."/>
            <person name="Motooka D."/>
            <person name="Nabeya D."/>
            <person name="Jung N."/>
            <person name="Uechi K."/>
            <person name="Horii T."/>
            <person name="Iida T."/>
            <person name="Fujita J."/>
            <person name="Nakamura S."/>
        </authorList>
    </citation>
    <scope>NUCLEOTIDE SEQUENCE [LARGE SCALE GENOMIC DNA]</scope>
    <source>
        <strain evidence="1 2">JCM 30396</strain>
    </source>
</reference>
<dbReference type="AlphaFoldDB" id="A0A7I7T120"/>
<proteinExistence type="predicted"/>
<keyword evidence="2" id="KW-1185">Reference proteome</keyword>
<organism evidence="1 2">
    <name type="scientific">Mycolicibacterium helvum</name>
    <dbReference type="NCBI Taxonomy" id="1534349"/>
    <lineage>
        <taxon>Bacteria</taxon>
        <taxon>Bacillati</taxon>
        <taxon>Actinomycetota</taxon>
        <taxon>Actinomycetes</taxon>
        <taxon>Mycobacteriales</taxon>
        <taxon>Mycobacteriaceae</taxon>
        <taxon>Mycolicibacterium</taxon>
    </lineage>
</organism>
<evidence type="ECO:0000313" key="2">
    <source>
        <dbReference type="Proteomes" id="UP000467148"/>
    </source>
</evidence>
<dbReference type="InterPro" id="IPR027417">
    <property type="entry name" value="P-loop_NTPase"/>
</dbReference>
<evidence type="ECO:0000313" key="1">
    <source>
        <dbReference type="EMBL" id="BBY62149.1"/>
    </source>
</evidence>